<protein>
    <submittedName>
        <fullName evidence="6">MurR/RpiR family transcriptional regulator</fullName>
    </submittedName>
</protein>
<dbReference type="Gene3D" id="3.40.50.10490">
    <property type="entry name" value="Glucose-6-phosphate isomerase like protein, domain 1"/>
    <property type="match status" value="1"/>
</dbReference>
<dbReference type="Gene3D" id="1.10.10.10">
    <property type="entry name" value="Winged helix-like DNA-binding domain superfamily/Winged helix DNA-binding domain"/>
    <property type="match status" value="1"/>
</dbReference>
<keyword evidence="2" id="KW-0238">DNA-binding</keyword>
<feature type="domain" description="HTH rpiR-type" evidence="4">
    <location>
        <begin position="1"/>
        <end position="74"/>
    </location>
</feature>
<dbReference type="InterPro" id="IPR046348">
    <property type="entry name" value="SIS_dom_sf"/>
</dbReference>
<dbReference type="InterPro" id="IPR047640">
    <property type="entry name" value="RpiR-like"/>
</dbReference>
<sequence length="266" mass="31521">MKLFENKITFLTEYEAEVVNFINQKPSDFINYSINRIASECMVSTGVISRLYNKLGFNSLRDLQFFVHYQLLSNNYINENSEQKTIKKFASEISNSYIYTFNKIIENINNNIFETIIQKILNTKQIYIFGSRQSYTSCQLLSKKMQQINIFAIFEKSFPQLIHKIKNLNSEALFIIFSHSGNSKEIDFLINSLQSKKYDFIIITGNFDKFSYHEFVISYELNDIWINDAMNSLISHHFIIDLIVEYIKKRKNIHENDELLKIWNKL</sequence>
<evidence type="ECO:0000313" key="6">
    <source>
        <dbReference type="EMBL" id="UVD81559.1"/>
    </source>
</evidence>
<gene>
    <name evidence="6" type="ORF">NV226_02415</name>
</gene>
<keyword evidence="7" id="KW-1185">Reference proteome</keyword>
<dbReference type="PANTHER" id="PTHR30514:SF21">
    <property type="entry name" value="RPIR-FAMILY TRANSCRIPTIONAL REGULATOR"/>
    <property type="match status" value="1"/>
</dbReference>
<evidence type="ECO:0000313" key="7">
    <source>
        <dbReference type="Proteomes" id="UP001059252"/>
    </source>
</evidence>
<name>A0ABY5R7U6_9MOLU</name>
<accession>A0ABY5R7U6</accession>
<dbReference type="SUPFAM" id="SSF53697">
    <property type="entry name" value="SIS domain"/>
    <property type="match status" value="1"/>
</dbReference>
<evidence type="ECO:0000256" key="3">
    <source>
        <dbReference type="ARBA" id="ARBA00023163"/>
    </source>
</evidence>
<reference evidence="6" key="1">
    <citation type="submission" date="2022-08" db="EMBL/GenBank/DDBJ databases">
        <title>Complete genome of Mycoplasma iguanae type strain 2327.</title>
        <authorList>
            <person name="Spergser J."/>
        </authorList>
    </citation>
    <scope>NUCLEOTIDE SEQUENCE</scope>
    <source>
        <strain evidence="6">2327</strain>
    </source>
</reference>
<dbReference type="InterPro" id="IPR001347">
    <property type="entry name" value="SIS_dom"/>
</dbReference>
<dbReference type="Proteomes" id="UP001059252">
    <property type="component" value="Chromosome"/>
</dbReference>
<feature type="domain" description="SIS" evidence="5">
    <location>
        <begin position="116"/>
        <end position="253"/>
    </location>
</feature>
<organism evidence="6 7">
    <name type="scientific">Mycoplasma iguanae</name>
    <dbReference type="NCBI Taxonomy" id="292461"/>
    <lineage>
        <taxon>Bacteria</taxon>
        <taxon>Bacillati</taxon>
        <taxon>Mycoplasmatota</taxon>
        <taxon>Mollicutes</taxon>
        <taxon>Mycoplasmataceae</taxon>
        <taxon>Mycoplasma</taxon>
    </lineage>
</organism>
<dbReference type="SUPFAM" id="SSF46689">
    <property type="entry name" value="Homeodomain-like"/>
    <property type="match status" value="1"/>
</dbReference>
<evidence type="ECO:0000259" key="4">
    <source>
        <dbReference type="PROSITE" id="PS51071"/>
    </source>
</evidence>
<evidence type="ECO:0000256" key="1">
    <source>
        <dbReference type="ARBA" id="ARBA00023015"/>
    </source>
</evidence>
<keyword evidence="1" id="KW-0805">Transcription regulation</keyword>
<dbReference type="PANTHER" id="PTHR30514">
    <property type="entry name" value="GLUCOKINASE"/>
    <property type="match status" value="1"/>
</dbReference>
<dbReference type="EMBL" id="CP102734">
    <property type="protein sequence ID" value="UVD81559.1"/>
    <property type="molecule type" value="Genomic_DNA"/>
</dbReference>
<dbReference type="InterPro" id="IPR009057">
    <property type="entry name" value="Homeodomain-like_sf"/>
</dbReference>
<dbReference type="CDD" id="cd05013">
    <property type="entry name" value="SIS_RpiR"/>
    <property type="match status" value="1"/>
</dbReference>
<dbReference type="InterPro" id="IPR000281">
    <property type="entry name" value="HTH_RpiR"/>
</dbReference>
<dbReference type="PROSITE" id="PS51464">
    <property type="entry name" value="SIS"/>
    <property type="match status" value="1"/>
</dbReference>
<dbReference type="InterPro" id="IPR035472">
    <property type="entry name" value="RpiR-like_SIS"/>
</dbReference>
<dbReference type="RefSeq" id="WP_258210733.1">
    <property type="nucleotide sequence ID" value="NZ_CP102734.1"/>
</dbReference>
<dbReference type="InterPro" id="IPR036388">
    <property type="entry name" value="WH-like_DNA-bd_sf"/>
</dbReference>
<keyword evidence="3" id="KW-0804">Transcription</keyword>
<dbReference type="Pfam" id="PF01380">
    <property type="entry name" value="SIS"/>
    <property type="match status" value="1"/>
</dbReference>
<dbReference type="Pfam" id="PF01418">
    <property type="entry name" value="HTH_6"/>
    <property type="match status" value="1"/>
</dbReference>
<dbReference type="PROSITE" id="PS51071">
    <property type="entry name" value="HTH_RPIR"/>
    <property type="match status" value="1"/>
</dbReference>
<proteinExistence type="predicted"/>
<evidence type="ECO:0000256" key="2">
    <source>
        <dbReference type="ARBA" id="ARBA00023125"/>
    </source>
</evidence>
<evidence type="ECO:0000259" key="5">
    <source>
        <dbReference type="PROSITE" id="PS51464"/>
    </source>
</evidence>